<proteinExistence type="predicted"/>
<dbReference type="HOGENOM" id="CLU_1359430_0_0_6"/>
<gene>
    <name evidence="1" type="ordered locus">PFL_4662</name>
</gene>
<name>Q4K7N8_PSEF5</name>
<organism evidence="1 2">
    <name type="scientific">Pseudomonas fluorescens (strain ATCC BAA-477 / NRRL B-23932 / Pf-5)</name>
    <dbReference type="NCBI Taxonomy" id="220664"/>
    <lineage>
        <taxon>Bacteria</taxon>
        <taxon>Pseudomonadati</taxon>
        <taxon>Pseudomonadota</taxon>
        <taxon>Gammaproteobacteria</taxon>
        <taxon>Pseudomonadales</taxon>
        <taxon>Pseudomonadaceae</taxon>
        <taxon>Pseudomonas</taxon>
    </lineage>
</organism>
<accession>Q4K7N8</accession>
<dbReference type="Proteomes" id="UP000008540">
    <property type="component" value="Chromosome"/>
</dbReference>
<evidence type="ECO:0000313" key="1">
    <source>
        <dbReference type="EMBL" id="AAY96280.1"/>
    </source>
</evidence>
<dbReference type="STRING" id="220664.PFL_4662"/>
<dbReference type="AlphaFoldDB" id="Q4K7N8"/>
<dbReference type="EMBL" id="CP000076">
    <property type="protein sequence ID" value="AAY96280.1"/>
    <property type="molecule type" value="Genomic_DNA"/>
</dbReference>
<reference evidence="1 2" key="1">
    <citation type="journal article" date="2005" name="Nat. Biotechnol.">
        <title>Complete genome sequence of the plant commensal Pseudomonas fluorescens Pf-5.</title>
        <authorList>
            <person name="Paulsen I.T."/>
            <person name="Press C.M."/>
            <person name="Ravel J."/>
            <person name="Kobayashi D.Y."/>
            <person name="Myers G.S."/>
            <person name="Mavrodi D.V."/>
            <person name="DeBoy R.T."/>
            <person name="Seshadri R."/>
            <person name="Ren Q."/>
            <person name="Madupu R."/>
            <person name="Dodson R.J."/>
            <person name="Durkin A.S."/>
            <person name="Brinkac L.M."/>
            <person name="Daugherty S.C."/>
            <person name="Sullivan S.A."/>
            <person name="Rosovitz M.J."/>
            <person name="Gwinn M.L."/>
            <person name="Zhou L."/>
            <person name="Schneider D.J."/>
            <person name="Cartinhour S.W."/>
            <person name="Nelson W.C."/>
            <person name="Weidman J."/>
            <person name="Watkins K."/>
            <person name="Tran K."/>
            <person name="Khouri H."/>
            <person name="Pierson E.A."/>
            <person name="Pierson L.S.III."/>
            <person name="Thomashow L.S."/>
            <person name="Loper J.E."/>
        </authorList>
    </citation>
    <scope>NUCLEOTIDE SEQUENCE [LARGE SCALE GENOMIC DNA]</scope>
    <source>
        <strain evidence="2">ATCC BAA-477 / NRRL B-23932 / Pf-5</strain>
    </source>
</reference>
<dbReference type="RefSeq" id="WP_011062913.1">
    <property type="nucleotide sequence ID" value="NC_004129.6"/>
</dbReference>
<sequence>MPEGLHIQLNKAAHSVIAERHRQVTEEGYSIHRDDVYVRNELAEAAAVYAVLAGKPGCNSSAWPWDKKTFKPSDDRRRDLVKAGALILAEIERLDRIQLIQPYPVQRDEEGMFAHPDLPNFEEDPDKSRLWLQEQGLEICSVGLETDAPEEIADRYFRSDSPDCSYWEPSMPEGEGWFCLAIHDTEDGGPYCFWARREVTP</sequence>
<dbReference type="eggNOG" id="ENOG50315MR">
    <property type="taxonomic scope" value="Bacteria"/>
</dbReference>
<evidence type="ECO:0000313" key="2">
    <source>
        <dbReference type="Proteomes" id="UP000008540"/>
    </source>
</evidence>
<dbReference type="KEGG" id="pfl:PFL_4662"/>
<evidence type="ECO:0008006" key="3">
    <source>
        <dbReference type="Google" id="ProtNLM"/>
    </source>
</evidence>
<protein>
    <recommendedName>
        <fullName evidence="3">Phage protein</fullName>
    </recommendedName>
</protein>